<evidence type="ECO:0000313" key="25">
    <source>
        <dbReference type="EMBL" id="SJZ44418.1"/>
    </source>
</evidence>
<evidence type="ECO:0000256" key="19">
    <source>
        <dbReference type="ARBA" id="ARBA00031825"/>
    </source>
</evidence>
<keyword evidence="11 24" id="KW-0812">Transmembrane</keyword>
<evidence type="ECO:0000256" key="16">
    <source>
        <dbReference type="ARBA" id="ARBA00023209"/>
    </source>
</evidence>
<evidence type="ECO:0000256" key="22">
    <source>
        <dbReference type="ARBA" id="ARBA00032743"/>
    </source>
</evidence>
<feature type="transmembrane region" description="Helical" evidence="24">
    <location>
        <begin position="217"/>
        <end position="237"/>
    </location>
</feature>
<dbReference type="AlphaFoldDB" id="A0A1T4KPZ0"/>
<evidence type="ECO:0000256" key="3">
    <source>
        <dbReference type="ARBA" id="ARBA00005119"/>
    </source>
</evidence>
<dbReference type="PANTHER" id="PTHR46382">
    <property type="entry name" value="PHOSPHATIDATE CYTIDYLYLTRANSFERASE"/>
    <property type="match status" value="1"/>
</dbReference>
<evidence type="ECO:0000256" key="8">
    <source>
        <dbReference type="ARBA" id="ARBA00022475"/>
    </source>
</evidence>
<evidence type="ECO:0000256" key="6">
    <source>
        <dbReference type="ARBA" id="ARBA00012487"/>
    </source>
</evidence>
<keyword evidence="12 25" id="KW-0548">Nucleotidyltransferase</keyword>
<keyword evidence="26" id="KW-1185">Reference proteome</keyword>
<gene>
    <name evidence="25" type="ORF">SAMN02745152_00256</name>
</gene>
<evidence type="ECO:0000256" key="18">
    <source>
        <dbReference type="ARBA" id="ARBA00029893"/>
    </source>
</evidence>
<evidence type="ECO:0000256" key="23">
    <source>
        <dbReference type="ARBA" id="ARBA00033406"/>
    </source>
</evidence>
<name>A0A1T4KPZ0_9SPIR</name>
<dbReference type="STRING" id="225004.SAMN02745152_00256"/>
<feature type="transmembrane region" description="Helical" evidence="24">
    <location>
        <begin position="146"/>
        <end position="168"/>
    </location>
</feature>
<dbReference type="RefSeq" id="WP_078930014.1">
    <property type="nucleotide sequence ID" value="NZ_CAMCOW010000012.1"/>
</dbReference>
<evidence type="ECO:0000313" key="26">
    <source>
        <dbReference type="Proteomes" id="UP000190395"/>
    </source>
</evidence>
<evidence type="ECO:0000256" key="13">
    <source>
        <dbReference type="ARBA" id="ARBA00022989"/>
    </source>
</evidence>
<evidence type="ECO:0000256" key="15">
    <source>
        <dbReference type="ARBA" id="ARBA00023136"/>
    </source>
</evidence>
<evidence type="ECO:0000256" key="20">
    <source>
        <dbReference type="ARBA" id="ARBA00032253"/>
    </source>
</evidence>
<reference evidence="25 26" key="1">
    <citation type="submission" date="2017-02" db="EMBL/GenBank/DDBJ databases">
        <authorList>
            <person name="Peterson S.W."/>
        </authorList>
    </citation>
    <scope>NUCLEOTIDE SEQUENCE [LARGE SCALE GENOMIC DNA]</scope>
    <source>
        <strain evidence="25 26">ATCC BAA-909</strain>
    </source>
</reference>
<evidence type="ECO:0000256" key="2">
    <source>
        <dbReference type="ARBA" id="ARBA00004651"/>
    </source>
</evidence>
<keyword evidence="9" id="KW-0444">Lipid biosynthesis</keyword>
<keyword evidence="16" id="KW-0594">Phospholipid biosynthesis</keyword>
<dbReference type="EMBL" id="FUXC01000001">
    <property type="protein sequence ID" value="SJZ44418.1"/>
    <property type="molecule type" value="Genomic_DNA"/>
</dbReference>
<proteinExistence type="inferred from homology"/>
<dbReference type="GO" id="GO:0016024">
    <property type="term" value="P:CDP-diacylglycerol biosynthetic process"/>
    <property type="evidence" value="ECO:0007669"/>
    <property type="project" value="TreeGrafter"/>
</dbReference>
<feature type="transmembrane region" description="Helical" evidence="24">
    <location>
        <begin position="118"/>
        <end position="140"/>
    </location>
</feature>
<comment type="similarity">
    <text evidence="5">Belongs to the CDS family.</text>
</comment>
<dbReference type="PANTHER" id="PTHR46382:SF1">
    <property type="entry name" value="PHOSPHATIDATE CYTIDYLYLTRANSFERASE"/>
    <property type="match status" value="1"/>
</dbReference>
<evidence type="ECO:0000256" key="1">
    <source>
        <dbReference type="ARBA" id="ARBA00001698"/>
    </source>
</evidence>
<comment type="pathway">
    <text evidence="3">Phospholipid metabolism; CDP-diacylglycerol biosynthesis; CDP-diacylglycerol from sn-glycerol 3-phosphate: step 3/3.</text>
</comment>
<evidence type="ECO:0000256" key="10">
    <source>
        <dbReference type="ARBA" id="ARBA00022679"/>
    </source>
</evidence>
<dbReference type="OrthoDB" id="9799199at2"/>
<evidence type="ECO:0000256" key="4">
    <source>
        <dbReference type="ARBA" id="ARBA00005189"/>
    </source>
</evidence>
<dbReference type="GO" id="GO:0005886">
    <property type="term" value="C:plasma membrane"/>
    <property type="evidence" value="ECO:0007669"/>
    <property type="project" value="UniProtKB-SubCell"/>
</dbReference>
<accession>A0A1T4KPZ0</accession>
<feature type="transmembrane region" description="Helical" evidence="24">
    <location>
        <begin position="87"/>
        <end position="106"/>
    </location>
</feature>
<evidence type="ECO:0000256" key="21">
    <source>
        <dbReference type="ARBA" id="ARBA00032396"/>
    </source>
</evidence>
<evidence type="ECO:0000256" key="11">
    <source>
        <dbReference type="ARBA" id="ARBA00022692"/>
    </source>
</evidence>
<dbReference type="EC" id="2.7.7.41" evidence="6"/>
<comment type="subcellular location">
    <subcellularLocation>
        <location evidence="2">Cell membrane</location>
        <topology evidence="2">Multi-pass membrane protein</topology>
    </subcellularLocation>
</comment>
<keyword evidence="15 24" id="KW-0472">Membrane</keyword>
<comment type="pathway">
    <text evidence="4">Lipid metabolism.</text>
</comment>
<evidence type="ECO:0000256" key="17">
    <source>
        <dbReference type="ARBA" id="ARBA00023264"/>
    </source>
</evidence>
<protein>
    <recommendedName>
        <fullName evidence="7">Phosphatidate cytidylyltransferase</fullName>
        <ecNumber evidence="6">2.7.7.41</ecNumber>
    </recommendedName>
    <alternativeName>
        <fullName evidence="20">CDP-DAG synthase</fullName>
    </alternativeName>
    <alternativeName>
        <fullName evidence="22">CDP-DG synthase</fullName>
    </alternativeName>
    <alternativeName>
        <fullName evidence="18">CDP-diacylglycerol synthase</fullName>
    </alternativeName>
    <alternativeName>
        <fullName evidence="21">CDP-diglyceride pyrophosphorylase</fullName>
    </alternativeName>
    <alternativeName>
        <fullName evidence="23">CDP-diglyceride synthase</fullName>
    </alternativeName>
    <alternativeName>
        <fullName evidence="19">CTP:phosphatidate cytidylyltransferase</fullName>
    </alternativeName>
</protein>
<keyword evidence="13 24" id="KW-1133">Transmembrane helix</keyword>
<dbReference type="Proteomes" id="UP000190395">
    <property type="component" value="Unassembled WGS sequence"/>
</dbReference>
<evidence type="ECO:0000256" key="24">
    <source>
        <dbReference type="SAM" id="Phobius"/>
    </source>
</evidence>
<organism evidence="25 26">
    <name type="scientific">Treponema berlinense</name>
    <dbReference type="NCBI Taxonomy" id="225004"/>
    <lineage>
        <taxon>Bacteria</taxon>
        <taxon>Pseudomonadati</taxon>
        <taxon>Spirochaetota</taxon>
        <taxon>Spirochaetia</taxon>
        <taxon>Spirochaetales</taxon>
        <taxon>Treponemataceae</taxon>
        <taxon>Treponema</taxon>
    </lineage>
</organism>
<keyword evidence="17" id="KW-1208">Phospholipid metabolism</keyword>
<evidence type="ECO:0000256" key="14">
    <source>
        <dbReference type="ARBA" id="ARBA00023098"/>
    </source>
</evidence>
<keyword evidence="8" id="KW-1003">Cell membrane</keyword>
<keyword evidence="10 25" id="KW-0808">Transferase</keyword>
<evidence type="ECO:0000256" key="9">
    <source>
        <dbReference type="ARBA" id="ARBA00022516"/>
    </source>
</evidence>
<sequence>MNRKVVSRLGIFFIGVPLIIMLILLNQMNHLAIHIVVTAVSVVAACEFYHILDHNFKLQNKLFVIILAGIINLAMLLRAVFEFDVSYVDFVFVLAILISLAVEVILNKTFENSNSHIITSISIITYAGYLLTFLTRMTFLKNSRPVLIMFLTMVFFCDSLAWFFGVLFGKNNKGFIKASPNKSIAGFCGGIFGSILSGILSWLLWKDIFTGSVAKLILLGALISITSIIGDLVESVLKRSADCKDSGSIIPGRGGILDSIDSIVFSAPVFYFTITHIYPALLQ</sequence>
<evidence type="ECO:0000256" key="12">
    <source>
        <dbReference type="ARBA" id="ARBA00022695"/>
    </source>
</evidence>
<evidence type="ECO:0000256" key="7">
    <source>
        <dbReference type="ARBA" id="ARBA00019373"/>
    </source>
</evidence>
<keyword evidence="14" id="KW-0443">Lipid metabolism</keyword>
<feature type="transmembrane region" description="Helical" evidence="24">
    <location>
        <begin position="5"/>
        <end position="25"/>
    </location>
</feature>
<feature type="transmembrane region" description="Helical" evidence="24">
    <location>
        <begin position="31"/>
        <end position="50"/>
    </location>
</feature>
<feature type="transmembrane region" description="Helical" evidence="24">
    <location>
        <begin position="62"/>
        <end position="81"/>
    </location>
</feature>
<dbReference type="GO" id="GO:0004605">
    <property type="term" value="F:phosphatidate cytidylyltransferase activity"/>
    <property type="evidence" value="ECO:0007669"/>
    <property type="project" value="UniProtKB-EC"/>
</dbReference>
<dbReference type="Pfam" id="PF01148">
    <property type="entry name" value="CTP_transf_1"/>
    <property type="match status" value="1"/>
</dbReference>
<dbReference type="GeneID" id="303366533"/>
<comment type="catalytic activity">
    <reaction evidence="1">
        <text>a 1,2-diacyl-sn-glycero-3-phosphate + CTP + H(+) = a CDP-1,2-diacyl-sn-glycerol + diphosphate</text>
        <dbReference type="Rhea" id="RHEA:16229"/>
        <dbReference type="ChEBI" id="CHEBI:15378"/>
        <dbReference type="ChEBI" id="CHEBI:33019"/>
        <dbReference type="ChEBI" id="CHEBI:37563"/>
        <dbReference type="ChEBI" id="CHEBI:58332"/>
        <dbReference type="ChEBI" id="CHEBI:58608"/>
        <dbReference type="EC" id="2.7.7.41"/>
    </reaction>
</comment>
<feature type="transmembrane region" description="Helical" evidence="24">
    <location>
        <begin position="184"/>
        <end position="205"/>
    </location>
</feature>
<evidence type="ECO:0000256" key="5">
    <source>
        <dbReference type="ARBA" id="ARBA00010185"/>
    </source>
</evidence>